<evidence type="ECO:0000256" key="2">
    <source>
        <dbReference type="RuleBase" id="RU003750"/>
    </source>
</evidence>
<evidence type="ECO:0000313" key="4">
    <source>
        <dbReference type="EMBL" id="RIH87294.1"/>
    </source>
</evidence>
<dbReference type="GO" id="GO:0016020">
    <property type="term" value="C:membrane"/>
    <property type="evidence" value="ECO:0007669"/>
    <property type="project" value="InterPro"/>
</dbReference>
<dbReference type="Proteomes" id="UP000265715">
    <property type="component" value="Unassembled WGS sequence"/>
</dbReference>
<accession>A0A399ERL8</accession>
<feature type="transmembrane region" description="Helical" evidence="3">
    <location>
        <begin position="213"/>
        <end position="239"/>
    </location>
</feature>
<evidence type="ECO:0000256" key="1">
    <source>
        <dbReference type="ARBA" id="ARBA00022679"/>
    </source>
</evidence>
<feature type="transmembrane region" description="Helical" evidence="3">
    <location>
        <begin position="43"/>
        <end position="61"/>
    </location>
</feature>
<evidence type="ECO:0000256" key="3">
    <source>
        <dbReference type="SAM" id="Phobius"/>
    </source>
</evidence>
<dbReference type="RefSeq" id="WP_119314398.1">
    <property type="nucleotide sequence ID" value="NZ_QXDL01000037.1"/>
</dbReference>
<dbReference type="InterPro" id="IPR000462">
    <property type="entry name" value="CDP-OH_P_trans"/>
</dbReference>
<comment type="caution">
    <text evidence="4">The sequence shown here is derived from an EMBL/GenBank/DDBJ whole genome shotgun (WGS) entry which is preliminary data.</text>
</comment>
<name>A0A399ERL8_9DEIN</name>
<feature type="transmembrane region" description="Helical" evidence="3">
    <location>
        <begin position="245"/>
        <end position="265"/>
    </location>
</feature>
<keyword evidence="3" id="KW-1133">Transmembrane helix</keyword>
<reference evidence="4 5" key="1">
    <citation type="submission" date="2018-08" db="EMBL/GenBank/DDBJ databases">
        <title>Meiothermus terrae DSM 26712 genome sequencing project.</title>
        <authorList>
            <person name="Da Costa M.S."/>
            <person name="Albuquerque L."/>
            <person name="Raposo P."/>
            <person name="Froufe H.J.C."/>
            <person name="Barroso C.S."/>
            <person name="Egas C."/>
        </authorList>
    </citation>
    <scope>NUCLEOTIDE SEQUENCE [LARGE SCALE GENOMIC DNA]</scope>
    <source>
        <strain evidence="4 5">DSM 26712</strain>
    </source>
</reference>
<dbReference type="Pfam" id="PF01066">
    <property type="entry name" value="CDP-OH_P_transf"/>
    <property type="match status" value="1"/>
</dbReference>
<keyword evidence="1 2" id="KW-0808">Transferase</keyword>
<dbReference type="GO" id="GO:0008654">
    <property type="term" value="P:phospholipid biosynthetic process"/>
    <property type="evidence" value="ECO:0007669"/>
    <property type="project" value="InterPro"/>
</dbReference>
<dbReference type="Gene3D" id="1.20.120.1760">
    <property type="match status" value="1"/>
</dbReference>
<dbReference type="OrthoDB" id="34163at2"/>
<evidence type="ECO:0000313" key="5">
    <source>
        <dbReference type="Proteomes" id="UP000265715"/>
    </source>
</evidence>
<keyword evidence="5" id="KW-1185">Reference proteome</keyword>
<gene>
    <name evidence="4" type="ORF">Mterra_01232</name>
</gene>
<dbReference type="AlphaFoldDB" id="A0A399ERL8"/>
<organism evidence="4 5">
    <name type="scientific">Calidithermus terrae</name>
    <dbReference type="NCBI Taxonomy" id="1408545"/>
    <lineage>
        <taxon>Bacteria</taxon>
        <taxon>Thermotogati</taxon>
        <taxon>Deinococcota</taxon>
        <taxon>Deinococci</taxon>
        <taxon>Thermales</taxon>
        <taxon>Thermaceae</taxon>
        <taxon>Calidithermus</taxon>
    </lineage>
</organism>
<keyword evidence="3" id="KW-0472">Membrane</keyword>
<dbReference type="GO" id="GO:0016780">
    <property type="term" value="F:phosphotransferase activity, for other substituted phosphate groups"/>
    <property type="evidence" value="ECO:0007669"/>
    <property type="project" value="InterPro"/>
</dbReference>
<sequence length="274" mass="30985">MSLSFSASLKARPVQEFVNLLLFRPLAYGVARVLYPTPVSPPMLVLFHTLLGLVAAYFVALRPELDWVSALLLQVKTVLDNADGQLARLRGQADEMGRYLDSEADLLVNVALFGALGLRTGEPWLSLAGFAVFTLVQSWDFNAEYLYRAARGEPFRPPVRDPDSPLLNLLRGVYAVFYAPQDRWVRGLEHALFARLTRGVDEARRQRLALEWWNLWSVAAVVNFGLTSQFVFMGLFLLLHEPGSYLTFVLSQGAYLGLVYLWRILRLLNIRSRP</sequence>
<protein>
    <submittedName>
        <fullName evidence="4">Archaetidylserine synthase</fullName>
    </submittedName>
</protein>
<dbReference type="InterPro" id="IPR043130">
    <property type="entry name" value="CDP-OH_PTrfase_TM_dom"/>
</dbReference>
<keyword evidence="3" id="KW-0812">Transmembrane</keyword>
<comment type="similarity">
    <text evidence="2">Belongs to the CDP-alcohol phosphatidyltransferase class-I family.</text>
</comment>
<proteinExistence type="inferred from homology"/>
<dbReference type="EMBL" id="QXDL01000037">
    <property type="protein sequence ID" value="RIH87294.1"/>
    <property type="molecule type" value="Genomic_DNA"/>
</dbReference>
<dbReference type="PROSITE" id="PS00379">
    <property type="entry name" value="CDP_ALCOHOL_P_TRANSF"/>
    <property type="match status" value="1"/>
</dbReference>
<dbReference type="InterPro" id="IPR048254">
    <property type="entry name" value="CDP_ALCOHOL_P_TRANSF_CS"/>
</dbReference>